<dbReference type="Pfam" id="PF13426">
    <property type="entry name" value="PAS_9"/>
    <property type="match status" value="1"/>
</dbReference>
<dbReference type="PROSITE" id="PS50113">
    <property type="entry name" value="PAC"/>
    <property type="match status" value="2"/>
</dbReference>
<dbReference type="CDD" id="cd00130">
    <property type="entry name" value="PAS"/>
    <property type="match status" value="2"/>
</dbReference>
<reference evidence="6 7" key="1">
    <citation type="journal article" date="2015" name="BMC Genomics">
        <title>Transcriptome analysis of thermophilic methylotrophic Bacillus methanolicus MGA3 using RNA-sequencing provides detailed insights into its previously uncharted transcriptional landscape.</title>
        <authorList>
            <person name="Irla M."/>
            <person name="Neshat A."/>
            <person name="Brautaset T."/>
            <person name="Ruckert C."/>
            <person name="Kalinowski J."/>
            <person name="Wendisch V.F."/>
        </authorList>
    </citation>
    <scope>NUCLEOTIDE SEQUENCE [LARGE SCALE GENOMIC DNA]</scope>
    <source>
        <strain evidence="7">MGA3 / ATCC 53907</strain>
    </source>
</reference>
<dbReference type="InterPro" id="IPR001633">
    <property type="entry name" value="EAL_dom"/>
</dbReference>
<feature type="transmembrane region" description="Helical" evidence="1">
    <location>
        <begin position="12"/>
        <end position="33"/>
    </location>
</feature>
<keyword evidence="1" id="KW-1133">Transmembrane helix</keyword>
<dbReference type="SUPFAM" id="SSF141868">
    <property type="entry name" value="EAL domain-like"/>
    <property type="match status" value="1"/>
</dbReference>
<dbReference type="FunFam" id="3.20.20.450:FF:000001">
    <property type="entry name" value="Cyclic di-GMP phosphodiesterase yahA"/>
    <property type="match status" value="1"/>
</dbReference>
<dbReference type="SUPFAM" id="SSF55785">
    <property type="entry name" value="PYP-like sensor domain (PAS domain)"/>
    <property type="match status" value="2"/>
</dbReference>
<feature type="domain" description="PAS" evidence="2">
    <location>
        <begin position="192"/>
        <end position="262"/>
    </location>
</feature>
<evidence type="ECO:0000259" key="2">
    <source>
        <dbReference type="PROSITE" id="PS50112"/>
    </source>
</evidence>
<dbReference type="InterPro" id="IPR029787">
    <property type="entry name" value="Nucleotide_cyclase"/>
</dbReference>
<dbReference type="Gene3D" id="3.30.450.20">
    <property type="entry name" value="PAS domain"/>
    <property type="match status" value="2"/>
</dbReference>
<dbReference type="STRING" id="796606.BMMGA3_09025"/>
<dbReference type="Gene3D" id="3.20.20.450">
    <property type="entry name" value="EAL domain"/>
    <property type="match status" value="1"/>
</dbReference>
<dbReference type="InterPro" id="IPR052155">
    <property type="entry name" value="Biofilm_reg_signaling"/>
</dbReference>
<feature type="domain" description="PAC" evidence="3">
    <location>
        <begin position="146"/>
        <end position="198"/>
    </location>
</feature>
<dbReference type="NCBIfam" id="TIGR00229">
    <property type="entry name" value="sensory_box"/>
    <property type="match status" value="2"/>
</dbReference>
<dbReference type="InterPro" id="IPR001610">
    <property type="entry name" value="PAC"/>
</dbReference>
<name>I3E8W9_BACMM</name>
<keyword evidence="7" id="KW-1185">Reference proteome</keyword>
<evidence type="ECO:0000259" key="3">
    <source>
        <dbReference type="PROSITE" id="PS50113"/>
    </source>
</evidence>
<dbReference type="PANTHER" id="PTHR44757:SF2">
    <property type="entry name" value="BIOFILM ARCHITECTURE MAINTENANCE PROTEIN MBAA"/>
    <property type="match status" value="1"/>
</dbReference>
<dbReference type="InterPro" id="IPR012226">
    <property type="entry name" value="Diguanyl_cyclase/Pdiesterase"/>
</dbReference>
<dbReference type="eggNOG" id="COG5001">
    <property type="taxonomic scope" value="Bacteria"/>
</dbReference>
<dbReference type="InterPro" id="IPR035919">
    <property type="entry name" value="EAL_sf"/>
</dbReference>
<dbReference type="SMART" id="SM00091">
    <property type="entry name" value="PAS"/>
    <property type="match status" value="2"/>
</dbReference>
<gene>
    <name evidence="6" type="ORF">BMMGA3_09025</name>
</gene>
<dbReference type="Pfam" id="PF00990">
    <property type="entry name" value="GGDEF"/>
    <property type="match status" value="1"/>
</dbReference>
<dbReference type="FunFam" id="3.30.70.270:FF:000001">
    <property type="entry name" value="Diguanylate cyclase domain protein"/>
    <property type="match status" value="1"/>
</dbReference>
<dbReference type="SMART" id="SM00267">
    <property type="entry name" value="GGDEF"/>
    <property type="match status" value="1"/>
</dbReference>
<dbReference type="Gene3D" id="3.30.70.270">
    <property type="match status" value="1"/>
</dbReference>
<dbReference type="InterPro" id="IPR043128">
    <property type="entry name" value="Rev_trsase/Diguanyl_cyclase"/>
</dbReference>
<evidence type="ECO:0008006" key="8">
    <source>
        <dbReference type="Google" id="ProtNLM"/>
    </source>
</evidence>
<evidence type="ECO:0000259" key="5">
    <source>
        <dbReference type="PROSITE" id="PS50887"/>
    </source>
</evidence>
<dbReference type="SUPFAM" id="SSF55073">
    <property type="entry name" value="Nucleotide cyclase"/>
    <property type="match status" value="1"/>
</dbReference>
<proteinExistence type="predicted"/>
<feature type="transmembrane region" description="Helical" evidence="1">
    <location>
        <begin position="45"/>
        <end position="63"/>
    </location>
</feature>
<organism evidence="6 7">
    <name type="scientific">Bacillus methanolicus (strain MGA3 / ATCC 53907)</name>
    <dbReference type="NCBI Taxonomy" id="796606"/>
    <lineage>
        <taxon>Bacteria</taxon>
        <taxon>Bacillati</taxon>
        <taxon>Bacillota</taxon>
        <taxon>Bacilli</taxon>
        <taxon>Bacillales</taxon>
        <taxon>Bacillaceae</taxon>
        <taxon>Bacillus</taxon>
    </lineage>
</organism>
<dbReference type="InterPro" id="IPR000014">
    <property type="entry name" value="PAS"/>
</dbReference>
<dbReference type="AlphaFoldDB" id="I3E8W9"/>
<dbReference type="CDD" id="cd01949">
    <property type="entry name" value="GGDEF"/>
    <property type="match status" value="1"/>
</dbReference>
<dbReference type="CDD" id="cd01948">
    <property type="entry name" value="EAL"/>
    <property type="match status" value="1"/>
</dbReference>
<dbReference type="PANTHER" id="PTHR44757">
    <property type="entry name" value="DIGUANYLATE CYCLASE DGCP"/>
    <property type="match status" value="1"/>
</dbReference>
<dbReference type="SMART" id="SM00086">
    <property type="entry name" value="PAC"/>
    <property type="match status" value="2"/>
</dbReference>
<dbReference type="InterPro" id="IPR000700">
    <property type="entry name" value="PAS-assoc_C"/>
</dbReference>
<dbReference type="RefSeq" id="WP_004434417.1">
    <property type="nucleotide sequence ID" value="NZ_ADWW01000002.1"/>
</dbReference>
<dbReference type="PROSITE" id="PS50887">
    <property type="entry name" value="GGDEF"/>
    <property type="match status" value="1"/>
</dbReference>
<evidence type="ECO:0000259" key="4">
    <source>
        <dbReference type="PROSITE" id="PS50883"/>
    </source>
</evidence>
<dbReference type="InterPro" id="IPR013655">
    <property type="entry name" value="PAS_fold_3"/>
</dbReference>
<feature type="domain" description="PAC" evidence="3">
    <location>
        <begin position="265"/>
        <end position="315"/>
    </location>
</feature>
<dbReference type="KEGG" id="bmet:BMMGA3_09025"/>
<feature type="domain" description="EAL" evidence="4">
    <location>
        <begin position="486"/>
        <end position="739"/>
    </location>
</feature>
<dbReference type="NCBIfam" id="TIGR00254">
    <property type="entry name" value="GGDEF"/>
    <property type="match status" value="1"/>
</dbReference>
<feature type="domain" description="PAS" evidence="2">
    <location>
        <begin position="72"/>
        <end position="144"/>
    </location>
</feature>
<evidence type="ECO:0000313" key="6">
    <source>
        <dbReference type="EMBL" id="AIE60205.1"/>
    </source>
</evidence>
<dbReference type="Pfam" id="PF00563">
    <property type="entry name" value="EAL"/>
    <property type="match status" value="1"/>
</dbReference>
<protein>
    <recommendedName>
        <fullName evidence="8">Diguanylate cyclase/phosphodiesterase with PAS/PAC sensor(S)</fullName>
    </recommendedName>
</protein>
<dbReference type="PIRSF" id="PIRSF005925">
    <property type="entry name" value="Dos"/>
    <property type="match status" value="1"/>
</dbReference>
<dbReference type="PROSITE" id="PS50883">
    <property type="entry name" value="EAL"/>
    <property type="match status" value="1"/>
</dbReference>
<sequence length="761" mass="87450">MKKIDQLHQCKWMIILCLVILLEIFEKLLSILLPSQGIVYHIFDIFYSLAKIMLLLFLLGLIYKTTKELRQSKQKLNSIFDTLDVAIWSHDLKSDILLITQGIEKLYGRSLNEFYQDHNLWKKVIFPEDRYVLDEREQKLLAGEPVTSVYRIIRPDGEVRWIQDRGIPKLDENGAFVDFTSVLFDITDRKESEDRYRSLVEMSPDIIAVISNEKIDYINEAGCKLVGASRPDEIIGQSIFKFTDPKEINYIRKLIQDIFDKKSTKRFEFQVFGLDGHSIEVEMSTMPIQYEGRRAIQIVGRDITERKRAEKTIHKMAFYDALTGLPNRNKLRQHLNKLLTNPGNQMLAVLFLDLDRFKIINDTKGHSTGDLLLQKVAKRLKSAVPSDGLVSRLGGDEFIILIEDIDKKKVTEIAKRILDAFHAPIEIDQQEFFVTPSIGISIYPTDGEDEETLIKYADTAMYLAKERGKNNFQFYSSNLDDLTSRKMEIENGLRKALEQNQLMLHYQPQVELATGKIVGVEALIRWKHHELGMISPSEFIPLAEETGLIVPLGKWVLREACEQNKAWQNSGLPPIPIAVNISVRQFQDEQFVDFIMNTLDQVGLDPHYLELEITESIMQNIEKSTIILNQLKELGVKLSIDDFGTGYSSLSYLKHLPIDKLKIDKSFVDDIIHHMNQGAIVKTIIDMGHNLQYTVIAEGIEKEEQVKFLRENSCKIGQGYFFSKPLPPEKMLELIKSEHDFKLLNSYCATNLDIAENGTNS</sequence>
<evidence type="ECO:0000313" key="7">
    <source>
        <dbReference type="Proteomes" id="UP000027602"/>
    </source>
</evidence>
<dbReference type="InterPro" id="IPR035965">
    <property type="entry name" value="PAS-like_dom_sf"/>
</dbReference>
<dbReference type="HOGENOM" id="CLU_000445_70_20_9"/>
<accession>I3E8W9</accession>
<dbReference type="SMART" id="SM00052">
    <property type="entry name" value="EAL"/>
    <property type="match status" value="1"/>
</dbReference>
<dbReference type="Proteomes" id="UP000027602">
    <property type="component" value="Chromosome"/>
</dbReference>
<dbReference type="PROSITE" id="PS50112">
    <property type="entry name" value="PAS"/>
    <property type="match status" value="2"/>
</dbReference>
<dbReference type="Pfam" id="PF08447">
    <property type="entry name" value="PAS_3"/>
    <property type="match status" value="1"/>
</dbReference>
<keyword evidence="1" id="KW-0812">Transmembrane</keyword>
<evidence type="ECO:0000256" key="1">
    <source>
        <dbReference type="SAM" id="Phobius"/>
    </source>
</evidence>
<dbReference type="InterPro" id="IPR000160">
    <property type="entry name" value="GGDEF_dom"/>
</dbReference>
<dbReference type="EMBL" id="CP007739">
    <property type="protein sequence ID" value="AIE60205.1"/>
    <property type="molecule type" value="Genomic_DNA"/>
</dbReference>
<feature type="domain" description="GGDEF" evidence="5">
    <location>
        <begin position="345"/>
        <end position="477"/>
    </location>
</feature>
<keyword evidence="1" id="KW-0472">Membrane</keyword>